<dbReference type="SUPFAM" id="SSF46785">
    <property type="entry name" value="Winged helix' DNA-binding domain"/>
    <property type="match status" value="1"/>
</dbReference>
<evidence type="ECO:0000256" key="1">
    <source>
        <dbReference type="ARBA" id="ARBA00023015"/>
    </source>
</evidence>
<organism evidence="5 6">
    <name type="scientific">Oceanispirochaeta crateris</name>
    <dbReference type="NCBI Taxonomy" id="2518645"/>
    <lineage>
        <taxon>Bacteria</taxon>
        <taxon>Pseudomonadati</taxon>
        <taxon>Spirochaetota</taxon>
        <taxon>Spirochaetia</taxon>
        <taxon>Spirochaetales</taxon>
        <taxon>Spirochaetaceae</taxon>
        <taxon>Oceanispirochaeta</taxon>
    </lineage>
</organism>
<dbReference type="InterPro" id="IPR036388">
    <property type="entry name" value="WH-like_DNA-bd_sf"/>
</dbReference>
<dbReference type="PANTHER" id="PTHR30136">
    <property type="entry name" value="HELIX-TURN-HELIX TRANSCRIPTIONAL REGULATOR, ICLR FAMILY"/>
    <property type="match status" value="1"/>
</dbReference>
<keyword evidence="1" id="KW-0805">Transcription regulation</keyword>
<dbReference type="EMBL" id="CP036150">
    <property type="protein sequence ID" value="QEN08492.1"/>
    <property type="molecule type" value="Genomic_DNA"/>
</dbReference>
<evidence type="ECO:0000313" key="5">
    <source>
        <dbReference type="EMBL" id="QEN08492.1"/>
    </source>
</evidence>
<dbReference type="InterPro" id="IPR005471">
    <property type="entry name" value="Tscrpt_reg_IclR_N"/>
</dbReference>
<keyword evidence="3" id="KW-0804">Transcription</keyword>
<keyword evidence="2" id="KW-0238">DNA-binding</keyword>
<dbReference type="InterPro" id="IPR050707">
    <property type="entry name" value="HTH_MetabolicPath_Reg"/>
</dbReference>
<dbReference type="Proteomes" id="UP000324209">
    <property type="component" value="Chromosome"/>
</dbReference>
<evidence type="ECO:0000259" key="4">
    <source>
        <dbReference type="SMART" id="SM00346"/>
    </source>
</evidence>
<dbReference type="InterPro" id="IPR014757">
    <property type="entry name" value="Tscrpt_reg_IclR_C"/>
</dbReference>
<proteinExistence type="predicted"/>
<gene>
    <name evidence="5" type="ORF">EXM22_11020</name>
</gene>
<dbReference type="KEGG" id="ock:EXM22_11020"/>
<dbReference type="Pfam" id="PF01614">
    <property type="entry name" value="IclR_C"/>
    <property type="match status" value="1"/>
</dbReference>
<evidence type="ECO:0000256" key="3">
    <source>
        <dbReference type="ARBA" id="ARBA00023163"/>
    </source>
</evidence>
<accession>A0A5C1QQU3</accession>
<dbReference type="GO" id="GO:0045892">
    <property type="term" value="P:negative regulation of DNA-templated transcription"/>
    <property type="evidence" value="ECO:0007669"/>
    <property type="project" value="TreeGrafter"/>
</dbReference>
<feature type="domain" description="HTH iclR-type" evidence="4">
    <location>
        <begin position="3"/>
        <end position="94"/>
    </location>
</feature>
<dbReference type="AlphaFoldDB" id="A0A5C1QQU3"/>
<dbReference type="PANTHER" id="PTHR30136:SF24">
    <property type="entry name" value="HTH-TYPE TRANSCRIPTIONAL REPRESSOR ALLR"/>
    <property type="match status" value="1"/>
</dbReference>
<reference evidence="5 6" key="1">
    <citation type="submission" date="2019-02" db="EMBL/GenBank/DDBJ databases">
        <title>Complete Genome Sequence and Methylome Analysis of free living Spirochaetas.</title>
        <authorList>
            <person name="Fomenkov A."/>
            <person name="Dubinina G."/>
            <person name="Leshcheva N."/>
            <person name="Mikheeva N."/>
            <person name="Grabovich M."/>
            <person name="Vincze T."/>
            <person name="Roberts R.J."/>
        </authorList>
    </citation>
    <scope>NUCLEOTIDE SEQUENCE [LARGE SCALE GENOMIC DNA]</scope>
    <source>
        <strain evidence="5 6">K2</strain>
    </source>
</reference>
<dbReference type="Pfam" id="PF09339">
    <property type="entry name" value="HTH_IclR"/>
    <property type="match status" value="1"/>
</dbReference>
<dbReference type="RefSeq" id="WP_149486573.1">
    <property type="nucleotide sequence ID" value="NZ_CP036150.1"/>
</dbReference>
<sequence>MTKRSVVRAVDILTLLSESKTGLTLKEIVNETAIPKTTAYEIVQMLLEKSMIQSVEGRQIRYQVGVQAFVIGNRFLRNMDFVSRARPIIDETSTLLNMTVFLALLDGNQIIYLYKKEPQNVPIHTASIGNRGDVYCTALGKAILSQLPENQISPLLDSLEFRRRTKRTIMNKEDLIIDLEAIRQRGYSLDDREVLDFVFCVGAPVFDHSGSAVAGISAAGLYSDHRDVNKEGEILMDAGLRLSRLLGFDKPGDHPAGG</sequence>
<dbReference type="GO" id="GO:0003700">
    <property type="term" value="F:DNA-binding transcription factor activity"/>
    <property type="evidence" value="ECO:0007669"/>
    <property type="project" value="TreeGrafter"/>
</dbReference>
<dbReference type="InterPro" id="IPR029016">
    <property type="entry name" value="GAF-like_dom_sf"/>
</dbReference>
<dbReference type="SMART" id="SM00346">
    <property type="entry name" value="HTH_ICLR"/>
    <property type="match status" value="1"/>
</dbReference>
<dbReference type="SUPFAM" id="SSF55781">
    <property type="entry name" value="GAF domain-like"/>
    <property type="match status" value="1"/>
</dbReference>
<dbReference type="Gene3D" id="1.10.10.10">
    <property type="entry name" value="Winged helix-like DNA-binding domain superfamily/Winged helix DNA-binding domain"/>
    <property type="match status" value="1"/>
</dbReference>
<dbReference type="GO" id="GO:0003677">
    <property type="term" value="F:DNA binding"/>
    <property type="evidence" value="ECO:0007669"/>
    <property type="project" value="UniProtKB-KW"/>
</dbReference>
<protein>
    <submittedName>
        <fullName evidence="5">IclR family transcriptional regulator</fullName>
    </submittedName>
</protein>
<dbReference type="OrthoDB" id="9791752at2"/>
<keyword evidence="6" id="KW-1185">Reference proteome</keyword>
<evidence type="ECO:0000313" key="6">
    <source>
        <dbReference type="Proteomes" id="UP000324209"/>
    </source>
</evidence>
<dbReference type="Gene3D" id="3.30.450.40">
    <property type="match status" value="1"/>
</dbReference>
<evidence type="ECO:0000256" key="2">
    <source>
        <dbReference type="ARBA" id="ARBA00023125"/>
    </source>
</evidence>
<dbReference type="InterPro" id="IPR036390">
    <property type="entry name" value="WH_DNA-bd_sf"/>
</dbReference>
<name>A0A5C1QQU3_9SPIO</name>